<keyword evidence="1" id="KW-0472">Membrane</keyword>
<dbReference type="CDD" id="cd07818">
    <property type="entry name" value="SRPBCC_1"/>
    <property type="match status" value="1"/>
</dbReference>
<feature type="transmembrane region" description="Helical" evidence="1">
    <location>
        <begin position="6"/>
        <end position="28"/>
    </location>
</feature>
<evidence type="ECO:0000256" key="1">
    <source>
        <dbReference type="SAM" id="Phobius"/>
    </source>
</evidence>
<dbReference type="Gene3D" id="3.30.530.20">
    <property type="match status" value="1"/>
</dbReference>
<dbReference type="Pfam" id="PF10604">
    <property type="entry name" value="Polyketide_cyc2"/>
    <property type="match status" value="1"/>
</dbReference>
<dbReference type="EMBL" id="JBEXAC010000002">
    <property type="protein sequence ID" value="MET6999130.1"/>
    <property type="molecule type" value="Genomic_DNA"/>
</dbReference>
<evidence type="ECO:0000313" key="2">
    <source>
        <dbReference type="EMBL" id="MET6999130.1"/>
    </source>
</evidence>
<organism evidence="2 3">
    <name type="scientific">Chitinophaga defluvii</name>
    <dbReference type="NCBI Taxonomy" id="3163343"/>
    <lineage>
        <taxon>Bacteria</taxon>
        <taxon>Pseudomonadati</taxon>
        <taxon>Bacteroidota</taxon>
        <taxon>Chitinophagia</taxon>
        <taxon>Chitinophagales</taxon>
        <taxon>Chitinophagaceae</taxon>
        <taxon>Chitinophaga</taxon>
    </lineage>
</organism>
<reference evidence="2 3" key="1">
    <citation type="submission" date="2024-06" db="EMBL/GenBank/DDBJ databases">
        <title>Chitinophaga defluvii sp. nov., isolated from municipal sewage.</title>
        <authorList>
            <person name="Zhang L."/>
        </authorList>
    </citation>
    <scope>NUCLEOTIDE SEQUENCE [LARGE SCALE GENOMIC DNA]</scope>
    <source>
        <strain evidence="2 3">H8</strain>
    </source>
</reference>
<comment type="caution">
    <text evidence="2">The sequence shown here is derived from an EMBL/GenBank/DDBJ whole genome shotgun (WGS) entry which is preliminary data.</text>
</comment>
<accession>A0ABV2T932</accession>
<dbReference type="Proteomes" id="UP001549749">
    <property type="component" value="Unassembled WGS sequence"/>
</dbReference>
<keyword evidence="3" id="KW-1185">Reference proteome</keyword>
<dbReference type="InterPro" id="IPR019587">
    <property type="entry name" value="Polyketide_cyclase/dehydratase"/>
</dbReference>
<name>A0ABV2T932_9BACT</name>
<keyword evidence="1" id="KW-0812">Transmembrane</keyword>
<dbReference type="RefSeq" id="WP_354661698.1">
    <property type="nucleotide sequence ID" value="NZ_JBEXAC010000002.1"/>
</dbReference>
<sequence>MKMLKILAWIIGILLVLFVVLILVAPVTMHVERTVAIKAPAPVVWEHIVKFEKFNEWNTWRKADPAAQYTTSGEDGTVGAVNSWKGEKIGEGKLEHLALEPYTSIRQRLTFVKPWQSEAAVFFKLEEAGGNTHVTWGFDAAYSRPMNVMGLFMEGALEKDFDEGLRNLKRIAEADTTQPE</sequence>
<gene>
    <name evidence="2" type="ORF">ABR189_17210</name>
</gene>
<proteinExistence type="predicted"/>
<keyword evidence="1" id="KW-1133">Transmembrane helix</keyword>
<evidence type="ECO:0000313" key="3">
    <source>
        <dbReference type="Proteomes" id="UP001549749"/>
    </source>
</evidence>
<dbReference type="SUPFAM" id="SSF55961">
    <property type="entry name" value="Bet v1-like"/>
    <property type="match status" value="1"/>
</dbReference>
<dbReference type="InterPro" id="IPR023393">
    <property type="entry name" value="START-like_dom_sf"/>
</dbReference>
<protein>
    <submittedName>
        <fullName evidence="2">SRPBCC family protein</fullName>
    </submittedName>
</protein>